<protein>
    <recommendedName>
        <fullName evidence="1">Macro-like domain-containing protein</fullName>
    </recommendedName>
</protein>
<accession>A0AAI9X054</accession>
<dbReference type="EMBL" id="JAHUZD010000018">
    <property type="protein sequence ID" value="KAI3407057.1"/>
    <property type="molecule type" value="Genomic_DNA"/>
</dbReference>
<evidence type="ECO:0000259" key="1">
    <source>
        <dbReference type="Pfam" id="PF14519"/>
    </source>
</evidence>
<evidence type="ECO:0000313" key="3">
    <source>
        <dbReference type="Proteomes" id="UP001202479"/>
    </source>
</evidence>
<proteinExistence type="predicted"/>
<feature type="domain" description="Macro-like" evidence="1">
    <location>
        <begin position="90"/>
        <end position="182"/>
    </location>
</feature>
<dbReference type="InterPro" id="IPR028071">
    <property type="entry name" value="Macro-like_dom"/>
</dbReference>
<evidence type="ECO:0000313" key="2">
    <source>
        <dbReference type="EMBL" id="KAI3407057.1"/>
    </source>
</evidence>
<dbReference type="Gene3D" id="3.40.220.10">
    <property type="entry name" value="Leucine Aminopeptidase, subunit E, domain 1"/>
    <property type="match status" value="1"/>
</dbReference>
<dbReference type="GeneID" id="73377762"/>
<sequence>MGGGFDKHLLLGLLLGTKVTDYKYLENIIQNRQLNQFHGYLIPNHIYKLDLLELSVSGTYNYKDTLAYKNLNLVEMIQIPTMVIPEKIDHSHIFEAIWSLVTHLKKDKTRKVDNLIIPGLGTGYGKLNEYDSTKIMILAIFLYNLNLSNLRLNQLKKSIMILFFFNKDYKMFRNQSDLSELERDVISEYGRNIEMKSGTIMELEELFKCVQL</sequence>
<comment type="caution">
    <text evidence="2">The sequence shown here is derived from an EMBL/GenBank/DDBJ whole genome shotgun (WGS) entry which is preliminary data.</text>
</comment>
<reference evidence="2" key="1">
    <citation type="journal article" date="2022" name="DNA Res.">
        <title>Genome analysis of five recently described species of the CUG-Ser clade uncovers Candida theae as a new hybrid lineage with pathogenic potential in the Candida parapsilosis species complex.</title>
        <authorList>
            <person name="Mixao V."/>
            <person name="Del Olmo V."/>
            <person name="Hegedusova E."/>
            <person name="Saus E."/>
            <person name="Pryszcz L."/>
            <person name="Cillingova A."/>
            <person name="Nosek J."/>
            <person name="Gabaldon T."/>
        </authorList>
    </citation>
    <scope>NUCLEOTIDE SEQUENCE</scope>
    <source>
        <strain evidence="2">CBS 10844</strain>
    </source>
</reference>
<keyword evidence="3" id="KW-1185">Reference proteome</keyword>
<dbReference type="AlphaFoldDB" id="A0AAI9X054"/>
<name>A0AAI9X054_9ASCO</name>
<dbReference type="RefSeq" id="XP_049182802.1">
    <property type="nucleotide sequence ID" value="XM_049322574.1"/>
</dbReference>
<dbReference type="InterPro" id="IPR043472">
    <property type="entry name" value="Macro_dom-like"/>
</dbReference>
<dbReference type="Pfam" id="PF14519">
    <property type="entry name" value="Macro_2"/>
    <property type="match status" value="1"/>
</dbReference>
<organism evidence="2 3">
    <name type="scientific">Candida oxycetoniae</name>
    <dbReference type="NCBI Taxonomy" id="497107"/>
    <lineage>
        <taxon>Eukaryota</taxon>
        <taxon>Fungi</taxon>
        <taxon>Dikarya</taxon>
        <taxon>Ascomycota</taxon>
        <taxon>Saccharomycotina</taxon>
        <taxon>Pichiomycetes</taxon>
        <taxon>Debaryomycetaceae</taxon>
        <taxon>Candida/Lodderomyces clade</taxon>
        <taxon>Candida</taxon>
    </lineage>
</organism>
<dbReference type="SUPFAM" id="SSF52949">
    <property type="entry name" value="Macro domain-like"/>
    <property type="match status" value="1"/>
</dbReference>
<gene>
    <name evidence="2" type="ORF">KGF56_000145</name>
</gene>
<dbReference type="Proteomes" id="UP001202479">
    <property type="component" value="Unassembled WGS sequence"/>
</dbReference>